<dbReference type="EMBL" id="FWEU01000006">
    <property type="protein sequence ID" value="SLM26211.1"/>
    <property type="molecule type" value="Genomic_DNA"/>
</dbReference>
<name>A0A1W1H3Y8_9GAMM</name>
<protein>
    <recommendedName>
        <fullName evidence="4">DUF4381 domain-containing protein</fullName>
    </recommendedName>
</protein>
<dbReference type="InterPro" id="IPR025489">
    <property type="entry name" value="DUF4381"/>
</dbReference>
<sequence length="149" mass="16768">MSASLPLRDVQLPPSPAWWPPAPGWLMLIALVLLLLAIVAAVAWRRHRRRQQWMRVFDQEIAAVNGAPSELAAIASLLRRAARQARPGSEALRDDAWWQHIDPKDTLPPAQRNLLAEGAYRPHVDAAAVAGVRAWARARYLALLQERRR</sequence>
<dbReference type="RefSeq" id="WP_080150604.1">
    <property type="nucleotide sequence ID" value="NZ_FWEU01000006.1"/>
</dbReference>
<evidence type="ECO:0008006" key="4">
    <source>
        <dbReference type="Google" id="ProtNLM"/>
    </source>
</evidence>
<dbReference type="Proteomes" id="UP000191133">
    <property type="component" value="Unassembled WGS sequence"/>
</dbReference>
<gene>
    <name evidence="2" type="ORF">SAMN04488690_3971</name>
</gene>
<evidence type="ECO:0000313" key="2">
    <source>
        <dbReference type="EMBL" id="SLM26211.1"/>
    </source>
</evidence>
<keyword evidence="1" id="KW-0472">Membrane</keyword>
<dbReference type="Pfam" id="PF14316">
    <property type="entry name" value="DUF4381"/>
    <property type="match status" value="1"/>
</dbReference>
<keyword evidence="1" id="KW-1133">Transmembrane helix</keyword>
<dbReference type="AlphaFoldDB" id="A0A1W1H3Y8"/>
<organism evidence="2 3">
    <name type="scientific">Stenotrophomonas indicatrix</name>
    <dbReference type="NCBI Taxonomy" id="2045451"/>
    <lineage>
        <taxon>Bacteria</taxon>
        <taxon>Pseudomonadati</taxon>
        <taxon>Pseudomonadota</taxon>
        <taxon>Gammaproteobacteria</taxon>
        <taxon>Lysobacterales</taxon>
        <taxon>Lysobacteraceae</taxon>
        <taxon>Stenotrophomonas</taxon>
    </lineage>
</organism>
<proteinExistence type="predicted"/>
<evidence type="ECO:0000256" key="1">
    <source>
        <dbReference type="SAM" id="Phobius"/>
    </source>
</evidence>
<feature type="transmembrane region" description="Helical" evidence="1">
    <location>
        <begin position="24"/>
        <end position="44"/>
    </location>
</feature>
<keyword evidence="1" id="KW-0812">Transmembrane</keyword>
<evidence type="ECO:0000313" key="3">
    <source>
        <dbReference type="Proteomes" id="UP000191133"/>
    </source>
</evidence>
<accession>A0A1W1H3Y8</accession>
<reference evidence="3" key="1">
    <citation type="submission" date="2016-10" db="EMBL/GenBank/DDBJ databases">
        <authorList>
            <person name="Varghese N."/>
        </authorList>
    </citation>
    <scope>NUCLEOTIDE SEQUENCE [LARGE SCALE GENOMIC DNA]</scope>
    <source>
        <strain evidence="3">92MFCol6.1</strain>
    </source>
</reference>